<proteinExistence type="predicted"/>
<keyword evidence="1" id="KW-0472">Membrane</keyword>
<feature type="transmembrane region" description="Helical" evidence="1">
    <location>
        <begin position="5"/>
        <end position="23"/>
    </location>
</feature>
<name>A0ABQ1JTL6_9PROT</name>
<keyword evidence="1" id="KW-0812">Transmembrane</keyword>
<organism evidence="2 3">
    <name type="scientific">Henriciella pelagia</name>
    <dbReference type="NCBI Taxonomy" id="1977912"/>
    <lineage>
        <taxon>Bacteria</taxon>
        <taxon>Pseudomonadati</taxon>
        <taxon>Pseudomonadota</taxon>
        <taxon>Alphaproteobacteria</taxon>
        <taxon>Hyphomonadales</taxon>
        <taxon>Hyphomonadaceae</taxon>
        <taxon>Henriciella</taxon>
    </lineage>
</organism>
<comment type="caution">
    <text evidence="2">The sequence shown here is derived from an EMBL/GenBank/DDBJ whole genome shotgun (WGS) entry which is preliminary data.</text>
</comment>
<keyword evidence="1" id="KW-1133">Transmembrane helix</keyword>
<evidence type="ECO:0000256" key="1">
    <source>
        <dbReference type="SAM" id="Phobius"/>
    </source>
</evidence>
<reference evidence="3" key="1">
    <citation type="journal article" date="2019" name="Int. J. Syst. Evol. Microbiol.">
        <title>The Global Catalogue of Microorganisms (GCM) 10K type strain sequencing project: providing services to taxonomists for standard genome sequencing and annotation.</title>
        <authorList>
            <consortium name="The Broad Institute Genomics Platform"/>
            <consortium name="The Broad Institute Genome Sequencing Center for Infectious Disease"/>
            <person name="Wu L."/>
            <person name="Ma J."/>
        </authorList>
    </citation>
    <scope>NUCLEOTIDE SEQUENCE [LARGE SCALE GENOMIC DNA]</scope>
    <source>
        <strain evidence="3">CGMCC 1.15928</strain>
    </source>
</reference>
<feature type="transmembrane region" description="Helical" evidence="1">
    <location>
        <begin position="35"/>
        <end position="55"/>
    </location>
</feature>
<evidence type="ECO:0008006" key="4">
    <source>
        <dbReference type="Google" id="ProtNLM"/>
    </source>
</evidence>
<sequence>MRGNLIWIMIALAAFAVNIWLGFDLRASQPDGIMWMVHFGLAAAAIIFAILLIVFGRVQDKARAKLTALGLSESDIDALMKSDASEEEMVAKIQAASTRSSQSTKEQDP</sequence>
<evidence type="ECO:0000313" key="2">
    <source>
        <dbReference type="EMBL" id="GGB74634.1"/>
    </source>
</evidence>
<keyword evidence="3" id="KW-1185">Reference proteome</keyword>
<protein>
    <recommendedName>
        <fullName evidence="4">DUF1049 domain-containing protein</fullName>
    </recommendedName>
</protein>
<gene>
    <name evidence="2" type="ORF">GCM10011503_24160</name>
</gene>
<accession>A0ABQ1JTL6</accession>
<evidence type="ECO:0000313" key="3">
    <source>
        <dbReference type="Proteomes" id="UP000628854"/>
    </source>
</evidence>
<dbReference type="EMBL" id="BMKF01000002">
    <property type="protein sequence ID" value="GGB74634.1"/>
    <property type="molecule type" value="Genomic_DNA"/>
</dbReference>
<dbReference type="Proteomes" id="UP000628854">
    <property type="component" value="Unassembled WGS sequence"/>
</dbReference>